<dbReference type="Proteomes" id="UP001299068">
    <property type="component" value="Unassembled WGS sequence"/>
</dbReference>
<accession>A0ABS7KUY8</accession>
<protein>
    <submittedName>
        <fullName evidence="1">Uncharacterized protein</fullName>
    </submittedName>
</protein>
<gene>
    <name evidence="1" type="ORF">K5V21_03005</name>
</gene>
<organism evidence="1 2">
    <name type="scientific">Clostridium sardiniense</name>
    <name type="common">Clostridium absonum</name>
    <dbReference type="NCBI Taxonomy" id="29369"/>
    <lineage>
        <taxon>Bacteria</taxon>
        <taxon>Bacillati</taxon>
        <taxon>Bacillota</taxon>
        <taxon>Clostridia</taxon>
        <taxon>Eubacteriales</taxon>
        <taxon>Clostridiaceae</taxon>
        <taxon>Clostridium</taxon>
    </lineage>
</organism>
<evidence type="ECO:0000313" key="1">
    <source>
        <dbReference type="EMBL" id="MBY0754417.1"/>
    </source>
</evidence>
<dbReference type="EMBL" id="JAIKTU010000002">
    <property type="protein sequence ID" value="MBY0754417.1"/>
    <property type="molecule type" value="Genomic_DNA"/>
</dbReference>
<dbReference type="RefSeq" id="WP_221859013.1">
    <property type="nucleotide sequence ID" value="NZ_JAIKTU010000002.1"/>
</dbReference>
<sequence length="52" mass="5956">MREIKLSNGWKLRSFLGNLKEENGKKEIVIVNENDDTIVNVEVLEDGNLNIN</sequence>
<proteinExistence type="predicted"/>
<evidence type="ECO:0000313" key="2">
    <source>
        <dbReference type="Proteomes" id="UP001299068"/>
    </source>
</evidence>
<reference evidence="1 2" key="1">
    <citation type="journal article" date="2021" name="Cell Host Microbe">
        <title>in vivo commensal control of Clostridioides difficile virulence.</title>
        <authorList>
            <person name="Girinathan B.P."/>
            <person name="Dibenedetto N."/>
            <person name="Worley J.N."/>
            <person name="Peltier J."/>
            <person name="Arrieta-Ortiz M.L."/>
            <person name="Rupa Christinal Immanuel S."/>
            <person name="Lavin R."/>
            <person name="Delaney M.L."/>
            <person name="Cummins C."/>
            <person name="Hoffmann M."/>
            <person name="Luo Y."/>
            <person name="Gonzalez-Escalona N."/>
            <person name="Allard M."/>
            <person name="Onderdonk A.B."/>
            <person name="Gerber G.K."/>
            <person name="Sonenshein A.L."/>
            <person name="Baliga N."/>
            <person name="Dupuy B."/>
            <person name="Bry L."/>
        </authorList>
    </citation>
    <scope>NUCLEOTIDE SEQUENCE [LARGE SCALE GENOMIC DNA]</scope>
    <source>
        <strain evidence="1 2">DSM 599</strain>
    </source>
</reference>
<keyword evidence="2" id="KW-1185">Reference proteome</keyword>
<name>A0ABS7KUY8_CLOSR</name>
<comment type="caution">
    <text evidence="1">The sequence shown here is derived from an EMBL/GenBank/DDBJ whole genome shotgun (WGS) entry which is preliminary data.</text>
</comment>